<gene>
    <name evidence="2" type="ORF">DBV05_g10337</name>
</gene>
<dbReference type="EMBL" id="VCHE01000114">
    <property type="protein sequence ID" value="KAB2571023.1"/>
    <property type="molecule type" value="Genomic_DNA"/>
</dbReference>
<accession>A0A5N5D060</accession>
<evidence type="ECO:0000256" key="1">
    <source>
        <dbReference type="SAM" id="MobiDB-lite"/>
    </source>
</evidence>
<dbReference type="PANTHER" id="PTHR38116:SF1">
    <property type="entry name" value="BZIP DOMAIN-CONTAINING PROTEIN"/>
    <property type="match status" value="1"/>
</dbReference>
<proteinExistence type="predicted"/>
<dbReference type="Proteomes" id="UP000325902">
    <property type="component" value="Unassembled WGS sequence"/>
</dbReference>
<dbReference type="OrthoDB" id="2245989at2759"/>
<protein>
    <recommendedName>
        <fullName evidence="4">BZIP domain-containing protein</fullName>
    </recommendedName>
</protein>
<evidence type="ECO:0000313" key="3">
    <source>
        <dbReference type="Proteomes" id="UP000325902"/>
    </source>
</evidence>
<dbReference type="PANTHER" id="PTHR38116">
    <property type="entry name" value="CHROMOSOME 7, WHOLE GENOME SHOTGUN SEQUENCE"/>
    <property type="match status" value="1"/>
</dbReference>
<dbReference type="CDD" id="cd14688">
    <property type="entry name" value="bZIP_YAP"/>
    <property type="match status" value="1"/>
</dbReference>
<sequence>MPPRQPFEAWDMQDDWTGVEESKERRKRQNRLNQRAYRKRKHLERFATVVLSQSPSINAHGEAPCEADGSTLAIPERRAERREYADFGWIATLNSSSKPKAIEFKQMLYQDHILKLQAPSDLPTLARLNVLYALAANAKALSISFVDLELDESISPFNLLGPNTPSELQLNRSLLPPPPPNNSLHPTALQKTVVHHPWIDVFPAPGIRDNILRGLDAAEIDEDELCGALLTIESDVDDIPAPLVVWGDPGNAWNWEISPEFMRKWGVLLKGCPEVLQATNFWRRKRGRREAEFVFDEDGNLLECSVTERQG</sequence>
<evidence type="ECO:0000313" key="2">
    <source>
        <dbReference type="EMBL" id="KAB2571023.1"/>
    </source>
</evidence>
<dbReference type="InterPro" id="IPR021833">
    <property type="entry name" value="DUF3425"/>
</dbReference>
<name>A0A5N5D060_9PEZI</name>
<dbReference type="AlphaFoldDB" id="A0A5N5D060"/>
<dbReference type="Pfam" id="PF11905">
    <property type="entry name" value="DUF3425"/>
    <property type="match status" value="1"/>
</dbReference>
<comment type="caution">
    <text evidence="2">The sequence shown here is derived from an EMBL/GenBank/DDBJ whole genome shotgun (WGS) entry which is preliminary data.</text>
</comment>
<reference evidence="2 3" key="1">
    <citation type="journal article" date="2019" name="Sci. Rep.">
        <title>A multi-omics analysis of the grapevine pathogen Lasiodiplodia theobromae reveals that temperature affects the expression of virulence- and pathogenicity-related genes.</title>
        <authorList>
            <person name="Felix C."/>
            <person name="Meneses R."/>
            <person name="Goncalves M.F.M."/>
            <person name="Tilleman L."/>
            <person name="Duarte A.S."/>
            <person name="Jorrin-Novo J.V."/>
            <person name="Van de Peer Y."/>
            <person name="Deforce D."/>
            <person name="Van Nieuwerburgh F."/>
            <person name="Esteves A.C."/>
            <person name="Alves A."/>
        </authorList>
    </citation>
    <scope>NUCLEOTIDE SEQUENCE [LARGE SCALE GENOMIC DNA]</scope>
    <source>
        <strain evidence="2 3">LA-SOL3</strain>
    </source>
</reference>
<keyword evidence="3" id="KW-1185">Reference proteome</keyword>
<evidence type="ECO:0008006" key="4">
    <source>
        <dbReference type="Google" id="ProtNLM"/>
    </source>
</evidence>
<feature type="region of interest" description="Disordered" evidence="1">
    <location>
        <begin position="1"/>
        <end position="31"/>
    </location>
</feature>
<organism evidence="2 3">
    <name type="scientific">Lasiodiplodia theobromae</name>
    <dbReference type="NCBI Taxonomy" id="45133"/>
    <lineage>
        <taxon>Eukaryota</taxon>
        <taxon>Fungi</taxon>
        <taxon>Dikarya</taxon>
        <taxon>Ascomycota</taxon>
        <taxon>Pezizomycotina</taxon>
        <taxon>Dothideomycetes</taxon>
        <taxon>Dothideomycetes incertae sedis</taxon>
        <taxon>Botryosphaeriales</taxon>
        <taxon>Botryosphaeriaceae</taxon>
        <taxon>Lasiodiplodia</taxon>
    </lineage>
</organism>